<evidence type="ECO:0000313" key="3">
    <source>
        <dbReference type="Proteomes" id="UP001652661"/>
    </source>
</evidence>
<protein>
    <submittedName>
        <fullName evidence="4">Kunitz-type serine protease inhibitor homolog beta-bungarotoxin B5-B chain-like</fullName>
    </submittedName>
</protein>
<accession>A0A6P4HWV8</accession>
<name>A0A6P4HWV8_DROKI</name>
<sequence length="93" mass="10649">MKFLLVLSCLVLYVALTCAQNHCNGRPRHQDCDGGRNEGVRHAHGCDPEPNPVMWYYNRATRECLRMSYNGCHGNSNRYCSKAHCESSCNRRD</sequence>
<dbReference type="RefSeq" id="XP_017016504.1">
    <property type="nucleotide sequence ID" value="XM_017161015.3"/>
</dbReference>
<dbReference type="Gene3D" id="4.10.410.10">
    <property type="entry name" value="Pancreatic trypsin inhibitor Kunitz domain"/>
    <property type="match status" value="1"/>
</dbReference>
<feature type="signal peptide" evidence="1">
    <location>
        <begin position="1"/>
        <end position="19"/>
    </location>
</feature>
<dbReference type="OrthoDB" id="4473401at2759"/>
<dbReference type="OMA" id="NPEMWYY"/>
<evidence type="ECO:0000313" key="4">
    <source>
        <dbReference type="RefSeq" id="XP_017016504.1"/>
    </source>
</evidence>
<organism evidence="3 4">
    <name type="scientific">Drosophila kikkawai</name>
    <name type="common">Fruit fly</name>
    <dbReference type="NCBI Taxonomy" id="30033"/>
    <lineage>
        <taxon>Eukaryota</taxon>
        <taxon>Metazoa</taxon>
        <taxon>Ecdysozoa</taxon>
        <taxon>Arthropoda</taxon>
        <taxon>Hexapoda</taxon>
        <taxon>Insecta</taxon>
        <taxon>Pterygota</taxon>
        <taxon>Neoptera</taxon>
        <taxon>Endopterygota</taxon>
        <taxon>Diptera</taxon>
        <taxon>Brachycera</taxon>
        <taxon>Muscomorpha</taxon>
        <taxon>Ephydroidea</taxon>
        <taxon>Drosophilidae</taxon>
        <taxon>Drosophila</taxon>
        <taxon>Sophophora</taxon>
    </lineage>
</organism>
<proteinExistence type="predicted"/>
<dbReference type="SMART" id="SM00131">
    <property type="entry name" value="KU"/>
    <property type="match status" value="1"/>
</dbReference>
<dbReference type="AlphaFoldDB" id="A0A6P4HWV8"/>
<keyword evidence="4" id="KW-0722">Serine protease inhibitor</keyword>
<dbReference type="Pfam" id="PF00014">
    <property type="entry name" value="Kunitz_BPTI"/>
    <property type="match status" value="1"/>
</dbReference>
<dbReference type="InterPro" id="IPR002223">
    <property type="entry name" value="Kunitz_BPTI"/>
</dbReference>
<feature type="domain" description="BPTI/Kunitz inhibitor" evidence="2">
    <location>
        <begin position="32"/>
        <end position="89"/>
    </location>
</feature>
<gene>
    <name evidence="4" type="primary">LOC108070516</name>
</gene>
<dbReference type="PROSITE" id="PS50279">
    <property type="entry name" value="BPTI_KUNITZ_2"/>
    <property type="match status" value="1"/>
</dbReference>
<dbReference type="InterPro" id="IPR036880">
    <property type="entry name" value="Kunitz_BPTI_sf"/>
</dbReference>
<feature type="chain" id="PRO_5028244840" evidence="1">
    <location>
        <begin position="20"/>
        <end position="93"/>
    </location>
</feature>
<dbReference type="Proteomes" id="UP001652661">
    <property type="component" value="Chromosome 2L"/>
</dbReference>
<reference evidence="3" key="1">
    <citation type="submission" date="2025-05" db="UniProtKB">
        <authorList>
            <consortium name="RefSeq"/>
        </authorList>
    </citation>
    <scope>NUCLEOTIDE SEQUENCE [LARGE SCALE GENOMIC DNA]</scope>
    <source>
        <strain evidence="3">14028-0561.14</strain>
    </source>
</reference>
<dbReference type="SUPFAM" id="SSF57362">
    <property type="entry name" value="BPTI-like"/>
    <property type="match status" value="1"/>
</dbReference>
<dbReference type="GO" id="GO:0004867">
    <property type="term" value="F:serine-type endopeptidase inhibitor activity"/>
    <property type="evidence" value="ECO:0007669"/>
    <property type="project" value="UniProtKB-KW"/>
</dbReference>
<keyword evidence="1" id="KW-0732">Signal</keyword>
<keyword evidence="3" id="KW-1185">Reference proteome</keyword>
<evidence type="ECO:0000256" key="1">
    <source>
        <dbReference type="SAM" id="SignalP"/>
    </source>
</evidence>
<dbReference type="GeneID" id="108070516"/>
<reference evidence="4" key="2">
    <citation type="submission" date="2025-08" db="UniProtKB">
        <authorList>
            <consortium name="RefSeq"/>
        </authorList>
    </citation>
    <scope>IDENTIFICATION</scope>
    <source>
        <strain evidence="4">14028-0561.14</strain>
        <tissue evidence="4">Whole fly</tissue>
    </source>
</reference>
<keyword evidence="4" id="KW-0646">Protease inhibitor</keyword>
<evidence type="ECO:0000259" key="2">
    <source>
        <dbReference type="PROSITE" id="PS50279"/>
    </source>
</evidence>